<reference evidence="8" key="1">
    <citation type="submission" date="2011-11" db="EMBL/GenBank/DDBJ databases">
        <title>Complete sequence of Desulfosporosinus orientis DSM 765.</title>
        <authorList>
            <person name="Lucas S."/>
            <person name="Han J."/>
            <person name="Lapidus A."/>
            <person name="Cheng J.-F."/>
            <person name="Goodwin L."/>
            <person name="Pitluck S."/>
            <person name="Peters L."/>
            <person name="Ovchinnikova G."/>
            <person name="Teshima H."/>
            <person name="Detter J.C."/>
            <person name="Han C."/>
            <person name="Tapia R."/>
            <person name="Land M."/>
            <person name="Hauser L."/>
            <person name="Kyrpides N."/>
            <person name="Ivanova N."/>
            <person name="Pagani I."/>
            <person name="Pester M."/>
            <person name="Spring S."/>
            <person name="Ollivier B."/>
            <person name="Rattei T."/>
            <person name="Klenk H.-P."/>
            <person name="Wagner M."/>
            <person name="Loy A."/>
            <person name="Woyke T."/>
        </authorList>
    </citation>
    <scope>NUCLEOTIDE SEQUENCE [LARGE SCALE GENOMIC DNA]</scope>
    <source>
        <strain evidence="8">ATCC 19365 / DSM 765 / NCIMB 8382 / VKM B-1628</strain>
    </source>
</reference>
<dbReference type="PANTHER" id="PTHR10534:SF2">
    <property type="entry name" value="PYRIDOXAL KINASE"/>
    <property type="match status" value="1"/>
</dbReference>
<protein>
    <recommendedName>
        <fullName evidence="1">pyridoxal kinase</fullName>
        <ecNumber evidence="1">2.7.1.35</ecNumber>
    </recommendedName>
</protein>
<name>G7W9N7_DESOD</name>
<dbReference type="Gene3D" id="3.40.1190.20">
    <property type="match status" value="1"/>
</dbReference>
<dbReference type="InterPro" id="IPR029056">
    <property type="entry name" value="Ribokinase-like"/>
</dbReference>
<sequence length="289" mass="31583">MDRQKRIAAIHDISCVGRCSLTVALPILSAAGFDTGVLPTAVLSTHTGGFEGFTYRDLTEDIKPISDHWQSLGIKFDALYSGFLGSFEQIDLVADLFDTFKSPETMIMVDPVMADNGVLYSVYSPEMAKGMAKLCAKADIIVPNLTEAAFLLDEDYVGENYSQEYIESTLKKLSSLGAKKVVLSGVSLEKDKLGAAAFDSESGKVSYAFNDRIEGYFHGTGDVFGSTLLSALLNNFPLEEAAQIAVDYTHRCILLTHQAELEKRYGVCFERALPYLIKKLGLLDESLLG</sequence>
<organism evidence="7 8">
    <name type="scientific">Desulfosporosinus orientis (strain ATCC 19365 / DSM 765 / NCIMB 8382 / VKM B-1628 / Singapore I)</name>
    <name type="common">Desulfotomaculum orientis</name>
    <dbReference type="NCBI Taxonomy" id="768706"/>
    <lineage>
        <taxon>Bacteria</taxon>
        <taxon>Bacillati</taxon>
        <taxon>Bacillota</taxon>
        <taxon>Clostridia</taxon>
        <taxon>Eubacteriales</taxon>
        <taxon>Desulfitobacteriaceae</taxon>
        <taxon>Desulfosporosinus</taxon>
    </lineage>
</organism>
<dbReference type="Pfam" id="PF08543">
    <property type="entry name" value="Phos_pyr_kin"/>
    <property type="match status" value="1"/>
</dbReference>
<keyword evidence="3" id="KW-0547">Nucleotide-binding</keyword>
<evidence type="ECO:0000313" key="8">
    <source>
        <dbReference type="Proteomes" id="UP000006346"/>
    </source>
</evidence>
<dbReference type="InterPro" id="IPR004625">
    <property type="entry name" value="PyrdxlKinase"/>
</dbReference>
<dbReference type="Proteomes" id="UP000006346">
    <property type="component" value="Chromosome"/>
</dbReference>
<dbReference type="SUPFAM" id="SSF53613">
    <property type="entry name" value="Ribokinase-like"/>
    <property type="match status" value="1"/>
</dbReference>
<evidence type="ECO:0000256" key="4">
    <source>
        <dbReference type="ARBA" id="ARBA00022777"/>
    </source>
</evidence>
<dbReference type="AlphaFoldDB" id="G7W9N7"/>
<accession>G7W9N7</accession>
<keyword evidence="2" id="KW-0808">Transferase</keyword>
<dbReference type="GO" id="GO:0008478">
    <property type="term" value="F:pyridoxal kinase activity"/>
    <property type="evidence" value="ECO:0007669"/>
    <property type="project" value="UniProtKB-EC"/>
</dbReference>
<dbReference type="EC" id="2.7.1.35" evidence="1"/>
<dbReference type="CDD" id="cd01173">
    <property type="entry name" value="pyridoxal_pyridoxamine_kinase"/>
    <property type="match status" value="1"/>
</dbReference>
<proteinExistence type="predicted"/>
<keyword evidence="4 7" id="KW-0418">Kinase</keyword>
<evidence type="ECO:0000256" key="5">
    <source>
        <dbReference type="ARBA" id="ARBA00022840"/>
    </source>
</evidence>
<dbReference type="GO" id="GO:0005524">
    <property type="term" value="F:ATP binding"/>
    <property type="evidence" value="ECO:0007669"/>
    <property type="project" value="UniProtKB-KW"/>
</dbReference>
<dbReference type="OrthoDB" id="9800808at2"/>
<gene>
    <name evidence="7" type="ordered locus">Desor_4548</name>
</gene>
<keyword evidence="5" id="KW-0067">ATP-binding</keyword>
<reference evidence="7 8" key="2">
    <citation type="journal article" date="2012" name="J. Bacteriol.">
        <title>Complete genome sequences of Desulfosporosinus orientis DSM765T, Desulfosporosinus youngiae DSM17734T, Desulfosporosinus meridiei DSM13257T, and Desulfosporosinus acidiphilus DSM22704T.</title>
        <authorList>
            <person name="Pester M."/>
            <person name="Brambilla E."/>
            <person name="Alazard D."/>
            <person name="Rattei T."/>
            <person name="Weinmaier T."/>
            <person name="Han J."/>
            <person name="Lucas S."/>
            <person name="Lapidus A."/>
            <person name="Cheng J.F."/>
            <person name="Goodwin L."/>
            <person name="Pitluck S."/>
            <person name="Peters L."/>
            <person name="Ovchinnikova G."/>
            <person name="Teshima H."/>
            <person name="Detter J.C."/>
            <person name="Han C.S."/>
            <person name="Tapia R."/>
            <person name="Land M.L."/>
            <person name="Hauser L."/>
            <person name="Kyrpides N.C."/>
            <person name="Ivanova N.N."/>
            <person name="Pagani I."/>
            <person name="Huntmann M."/>
            <person name="Wei C.L."/>
            <person name="Davenport K.W."/>
            <person name="Daligault H."/>
            <person name="Chain P.S."/>
            <person name="Chen A."/>
            <person name="Mavromatis K."/>
            <person name="Markowitz V."/>
            <person name="Szeto E."/>
            <person name="Mikhailova N."/>
            <person name="Pati A."/>
            <person name="Wagner M."/>
            <person name="Woyke T."/>
            <person name="Ollivier B."/>
            <person name="Klenk H.P."/>
            <person name="Spring S."/>
            <person name="Loy A."/>
        </authorList>
    </citation>
    <scope>NUCLEOTIDE SEQUENCE [LARGE SCALE GENOMIC DNA]</scope>
    <source>
        <strain evidence="8">ATCC 19365 / DSM 765 / NCIMB 8382 / VKM B-1628</strain>
    </source>
</reference>
<dbReference type="RefSeq" id="WP_014186761.1">
    <property type="nucleotide sequence ID" value="NC_016584.1"/>
</dbReference>
<keyword evidence="8" id="KW-1185">Reference proteome</keyword>
<dbReference type="NCBIfam" id="NF005491">
    <property type="entry name" value="PRK07105.1"/>
    <property type="match status" value="1"/>
</dbReference>
<evidence type="ECO:0000256" key="3">
    <source>
        <dbReference type="ARBA" id="ARBA00022741"/>
    </source>
</evidence>
<dbReference type="HOGENOM" id="CLU_046496_2_0_9"/>
<dbReference type="PANTHER" id="PTHR10534">
    <property type="entry name" value="PYRIDOXAL KINASE"/>
    <property type="match status" value="1"/>
</dbReference>
<dbReference type="GO" id="GO:0009443">
    <property type="term" value="P:pyridoxal 5'-phosphate salvage"/>
    <property type="evidence" value="ECO:0007669"/>
    <property type="project" value="InterPro"/>
</dbReference>
<dbReference type="eggNOG" id="COG2240">
    <property type="taxonomic scope" value="Bacteria"/>
</dbReference>
<evidence type="ECO:0000256" key="2">
    <source>
        <dbReference type="ARBA" id="ARBA00022679"/>
    </source>
</evidence>
<dbReference type="InterPro" id="IPR013749">
    <property type="entry name" value="PM/HMP-P_kinase-1"/>
</dbReference>
<evidence type="ECO:0000313" key="7">
    <source>
        <dbReference type="EMBL" id="AET69954.1"/>
    </source>
</evidence>
<evidence type="ECO:0000259" key="6">
    <source>
        <dbReference type="Pfam" id="PF08543"/>
    </source>
</evidence>
<feature type="domain" description="Pyridoxamine kinase/Phosphomethylpyrimidine kinase" evidence="6">
    <location>
        <begin position="73"/>
        <end position="263"/>
    </location>
</feature>
<evidence type="ECO:0000256" key="1">
    <source>
        <dbReference type="ARBA" id="ARBA00012104"/>
    </source>
</evidence>
<dbReference type="STRING" id="768706.Desor_4548"/>
<dbReference type="PATRIC" id="fig|768706.3.peg.4621"/>
<dbReference type="GO" id="GO:0005829">
    <property type="term" value="C:cytosol"/>
    <property type="evidence" value="ECO:0007669"/>
    <property type="project" value="TreeGrafter"/>
</dbReference>
<dbReference type="EMBL" id="CP003108">
    <property type="protein sequence ID" value="AET69954.1"/>
    <property type="molecule type" value="Genomic_DNA"/>
</dbReference>
<dbReference type="KEGG" id="dor:Desor_4548"/>